<dbReference type="InterPro" id="IPR051693">
    <property type="entry name" value="UPF0046_metallophosphoest"/>
</dbReference>
<dbReference type="PANTHER" id="PTHR12905">
    <property type="entry name" value="METALLOPHOSPHOESTERASE"/>
    <property type="match status" value="1"/>
</dbReference>
<gene>
    <name evidence="2" type="ORF">K461DRAFT_288747</name>
</gene>
<dbReference type="InterPro" id="IPR004843">
    <property type="entry name" value="Calcineurin-like_PHP"/>
</dbReference>
<dbReference type="Pfam" id="PF00149">
    <property type="entry name" value="Metallophos"/>
    <property type="match status" value="1"/>
</dbReference>
<proteinExistence type="predicted"/>
<dbReference type="Proteomes" id="UP000799439">
    <property type="component" value="Unassembled WGS sequence"/>
</dbReference>
<accession>A0A9P4MCF3</accession>
<dbReference type="Gene3D" id="3.60.21.10">
    <property type="match status" value="1"/>
</dbReference>
<keyword evidence="3" id="KW-1185">Reference proteome</keyword>
<reference evidence="2" key="1">
    <citation type="journal article" date="2020" name="Stud. Mycol.">
        <title>101 Dothideomycetes genomes: a test case for predicting lifestyles and emergence of pathogens.</title>
        <authorList>
            <person name="Haridas S."/>
            <person name="Albert R."/>
            <person name="Binder M."/>
            <person name="Bloem J."/>
            <person name="Labutti K."/>
            <person name="Salamov A."/>
            <person name="Andreopoulos B."/>
            <person name="Baker S."/>
            <person name="Barry K."/>
            <person name="Bills G."/>
            <person name="Bluhm B."/>
            <person name="Cannon C."/>
            <person name="Castanera R."/>
            <person name="Culley D."/>
            <person name="Daum C."/>
            <person name="Ezra D."/>
            <person name="Gonzalez J."/>
            <person name="Henrissat B."/>
            <person name="Kuo A."/>
            <person name="Liang C."/>
            <person name="Lipzen A."/>
            <person name="Lutzoni F."/>
            <person name="Magnuson J."/>
            <person name="Mondo S."/>
            <person name="Nolan M."/>
            <person name="Ohm R."/>
            <person name="Pangilinan J."/>
            <person name="Park H.-J."/>
            <person name="Ramirez L."/>
            <person name="Alfaro M."/>
            <person name="Sun H."/>
            <person name="Tritt A."/>
            <person name="Yoshinaga Y."/>
            <person name="Zwiers L.-H."/>
            <person name="Turgeon B."/>
            <person name="Goodwin S."/>
            <person name="Spatafora J."/>
            <person name="Crous P."/>
            <person name="Grigoriev I."/>
        </authorList>
    </citation>
    <scope>NUCLEOTIDE SEQUENCE</scope>
    <source>
        <strain evidence="2">CBS 260.36</strain>
    </source>
</reference>
<dbReference type="GO" id="GO:0016787">
    <property type="term" value="F:hydrolase activity"/>
    <property type="evidence" value="ECO:0007669"/>
    <property type="project" value="InterPro"/>
</dbReference>
<dbReference type="InterPro" id="IPR029052">
    <property type="entry name" value="Metallo-depent_PP-like"/>
</dbReference>
<sequence>MHAMQQIKTRIFVISDTHGEKCSIPETISDHIDVLIHCGDLTEGSKLAEFHTTLQLLKDIKAPLKLVIAGNHDFTLDSPMFKKKIAEVKPSLEPELVTKEYGFYGQIRQLFEEAESDGIMLLDEGNHHFELANGASLQIYASSYTPSTSDWGFEYRPDEDHEWHIGEGTDIVITHGPPRGIFDMSDSKRIGSPSLFTAVAKARPRMHCFGHVHSGWGAKLSSWRSRAAMNEINHFTAIDNHNSATVETLAGLIKKKYDTPEIAQMKADKLRSHLDRGYVSTNHVGDPGSRTLFVNAAIKGSSDELPVQLPWMVELSLPMTRDTDTRRAR</sequence>
<dbReference type="SUPFAM" id="SSF56300">
    <property type="entry name" value="Metallo-dependent phosphatases"/>
    <property type="match status" value="1"/>
</dbReference>
<dbReference type="PANTHER" id="PTHR12905:SF0">
    <property type="entry name" value="CALCINEURIN-LIKE PHOSPHOESTERASE DOMAIN-CONTAINING PROTEIN"/>
    <property type="match status" value="1"/>
</dbReference>
<dbReference type="AlphaFoldDB" id="A0A9P4MCF3"/>
<evidence type="ECO:0000313" key="2">
    <source>
        <dbReference type="EMBL" id="KAF2148138.1"/>
    </source>
</evidence>
<organism evidence="2 3">
    <name type="scientific">Myriangium duriaei CBS 260.36</name>
    <dbReference type="NCBI Taxonomy" id="1168546"/>
    <lineage>
        <taxon>Eukaryota</taxon>
        <taxon>Fungi</taxon>
        <taxon>Dikarya</taxon>
        <taxon>Ascomycota</taxon>
        <taxon>Pezizomycotina</taxon>
        <taxon>Dothideomycetes</taxon>
        <taxon>Dothideomycetidae</taxon>
        <taxon>Myriangiales</taxon>
        <taxon>Myriangiaceae</taxon>
        <taxon>Myriangium</taxon>
    </lineage>
</organism>
<dbReference type="CDD" id="cd07379">
    <property type="entry name" value="MPP_239FB"/>
    <property type="match status" value="1"/>
</dbReference>
<evidence type="ECO:0000259" key="1">
    <source>
        <dbReference type="Pfam" id="PF00149"/>
    </source>
</evidence>
<evidence type="ECO:0000313" key="3">
    <source>
        <dbReference type="Proteomes" id="UP000799439"/>
    </source>
</evidence>
<feature type="domain" description="Calcineurin-like phosphoesterase" evidence="1">
    <location>
        <begin position="10"/>
        <end position="214"/>
    </location>
</feature>
<name>A0A9P4MCF3_9PEZI</name>
<dbReference type="OrthoDB" id="630188at2759"/>
<protein>
    <submittedName>
        <fullName evidence="2">Metallo-dependent phosphatase</fullName>
    </submittedName>
</protein>
<comment type="caution">
    <text evidence="2">The sequence shown here is derived from an EMBL/GenBank/DDBJ whole genome shotgun (WGS) entry which is preliminary data.</text>
</comment>
<dbReference type="EMBL" id="ML996094">
    <property type="protein sequence ID" value="KAF2148138.1"/>
    <property type="molecule type" value="Genomic_DNA"/>
</dbReference>